<dbReference type="STRING" id="357804.Ping_0945"/>
<keyword evidence="3" id="KW-1185">Reference proteome</keyword>
<dbReference type="AlphaFoldDB" id="A1STH2"/>
<dbReference type="InterPro" id="IPR018740">
    <property type="entry name" value="DUF2282_membr"/>
</dbReference>
<reference evidence="2 3" key="1">
    <citation type="submission" date="2007-01" db="EMBL/GenBank/DDBJ databases">
        <title>Complete sequence of Psychromonas ingrahamii 37.</title>
        <authorList>
            <consortium name="US DOE Joint Genome Institute"/>
            <person name="Copeland A."/>
            <person name="Lucas S."/>
            <person name="Lapidus A."/>
            <person name="Barry K."/>
            <person name="Detter J.C."/>
            <person name="Glavina del Rio T."/>
            <person name="Hammon N."/>
            <person name="Israni S."/>
            <person name="Dalin E."/>
            <person name="Tice H."/>
            <person name="Pitluck S."/>
            <person name="Thompson L.S."/>
            <person name="Brettin T."/>
            <person name="Bruce D."/>
            <person name="Han C."/>
            <person name="Tapia R."/>
            <person name="Schmutz J."/>
            <person name="Larimer F."/>
            <person name="Land M."/>
            <person name="Hauser L."/>
            <person name="Kyrpides N."/>
            <person name="Ivanova N."/>
            <person name="Staley J."/>
            <person name="Richardson P."/>
        </authorList>
    </citation>
    <scope>NUCLEOTIDE SEQUENCE [LARGE SCALE GENOMIC DNA]</scope>
    <source>
        <strain evidence="2 3">37</strain>
    </source>
</reference>
<dbReference type="RefSeq" id="WP_011769350.1">
    <property type="nucleotide sequence ID" value="NC_008709.1"/>
</dbReference>
<evidence type="ECO:0000313" key="3">
    <source>
        <dbReference type="Proteomes" id="UP000000639"/>
    </source>
</evidence>
<organism evidence="2 3">
    <name type="scientific">Psychromonas ingrahamii (strain DSM 17664 / CCUG 51855 / 37)</name>
    <dbReference type="NCBI Taxonomy" id="357804"/>
    <lineage>
        <taxon>Bacteria</taxon>
        <taxon>Pseudomonadati</taxon>
        <taxon>Pseudomonadota</taxon>
        <taxon>Gammaproteobacteria</taxon>
        <taxon>Alteromonadales</taxon>
        <taxon>Psychromonadaceae</taxon>
        <taxon>Psychromonas</taxon>
    </lineage>
</organism>
<dbReference type="KEGG" id="pin:Ping_0945"/>
<keyword evidence="1" id="KW-0732">Signal</keyword>
<feature type="signal peptide" evidence="1">
    <location>
        <begin position="1"/>
        <end position="29"/>
    </location>
</feature>
<dbReference type="OrthoDB" id="1551288at2"/>
<dbReference type="Proteomes" id="UP000000639">
    <property type="component" value="Chromosome"/>
</dbReference>
<evidence type="ECO:0000313" key="2">
    <source>
        <dbReference type="EMBL" id="ABM02787.1"/>
    </source>
</evidence>
<dbReference type="EMBL" id="CP000510">
    <property type="protein sequence ID" value="ABM02787.1"/>
    <property type="molecule type" value="Genomic_DNA"/>
</dbReference>
<sequence length="87" mass="8493">MKKSNLALAATFSTLIAVGGALVSTPAMAAGKEKCYGVAAAGQNDCATKTSSCAGTSKVDNQGDAFLAVPEGLCAKLGGGSLEPKKA</sequence>
<accession>A1STH2</accession>
<dbReference type="HOGENOM" id="CLU_152410_1_0_6"/>
<dbReference type="eggNOG" id="COG5572">
    <property type="taxonomic scope" value="Bacteria"/>
</dbReference>
<dbReference type="Pfam" id="PF10048">
    <property type="entry name" value="DUF2282"/>
    <property type="match status" value="1"/>
</dbReference>
<gene>
    <name evidence="2" type="ordered locus">Ping_0945</name>
</gene>
<protein>
    <submittedName>
        <fullName evidence="2">Putative signal peptide protein</fullName>
    </submittedName>
</protein>
<evidence type="ECO:0000256" key="1">
    <source>
        <dbReference type="SAM" id="SignalP"/>
    </source>
</evidence>
<feature type="chain" id="PRO_5002637460" evidence="1">
    <location>
        <begin position="30"/>
        <end position="87"/>
    </location>
</feature>
<proteinExistence type="predicted"/>
<name>A1STH2_PSYIN</name>